<comment type="caution">
    <text evidence="1">The sequence shown here is derived from an EMBL/GenBank/DDBJ whole genome shotgun (WGS) entry which is preliminary data.</text>
</comment>
<evidence type="ECO:0008006" key="3">
    <source>
        <dbReference type="Google" id="ProtNLM"/>
    </source>
</evidence>
<dbReference type="Proteomes" id="UP000248827">
    <property type="component" value="Unassembled WGS sequence"/>
</dbReference>
<dbReference type="EMBL" id="QLLI01000008">
    <property type="protein sequence ID" value="RAI94307.1"/>
    <property type="molecule type" value="Genomic_DNA"/>
</dbReference>
<keyword evidence="2" id="KW-1185">Reference proteome</keyword>
<gene>
    <name evidence="1" type="ORF">DET54_108107</name>
</gene>
<sequence length="394" mass="46188">MEITSRITDVRIDAENIFMEMNYERYLKIAKKIIGNNDLQRRRVKSSNTVYSLLRNDLKKGCLIPPIVLALSNGNGSETNFHELPDKHILSYINENIDDLVILDGLQRTHTILEVENELAKESVEALEIFYSNKLRIELYLGINKFGILYRMLTLNTGQTPMSIRHQIEILYKNYIDYDMNGIRLVREVEGEIINEIGKYKFKDVVDGFNSYLERNELPIDRFELLNNIKGLEKLSEENQRRDIFKDFLESYHHFVIKVDSLSQQWELNMEEDDINLIGQPFGKKAYKIFNKSQALTGYGAALGKLKDFNIIGSFEQVNSLIDKMELEEDSSKWLLMLLTRLDNIRGNSKKIGNAQRMYFQYFFRELFNPDGDSYLNFVRAVENGYHKYRSQMD</sequence>
<proteinExistence type="predicted"/>
<dbReference type="RefSeq" id="WP_111620248.1">
    <property type="nucleotide sequence ID" value="NZ_QLLI01000008.1"/>
</dbReference>
<name>A0ABX9BIC8_9BACL</name>
<accession>A0ABX9BIC8</accession>
<evidence type="ECO:0000313" key="2">
    <source>
        <dbReference type="Proteomes" id="UP000248827"/>
    </source>
</evidence>
<protein>
    <recommendedName>
        <fullName evidence="3">DUF262 domain-containing protein</fullName>
    </recommendedName>
</protein>
<organism evidence="1 2">
    <name type="scientific">Paenibacillus pabuli</name>
    <dbReference type="NCBI Taxonomy" id="1472"/>
    <lineage>
        <taxon>Bacteria</taxon>
        <taxon>Bacillati</taxon>
        <taxon>Bacillota</taxon>
        <taxon>Bacilli</taxon>
        <taxon>Bacillales</taxon>
        <taxon>Paenibacillaceae</taxon>
        <taxon>Paenibacillus</taxon>
    </lineage>
</organism>
<evidence type="ECO:0000313" key="1">
    <source>
        <dbReference type="EMBL" id="RAI94307.1"/>
    </source>
</evidence>
<reference evidence="1 2" key="1">
    <citation type="submission" date="2018-06" db="EMBL/GenBank/DDBJ databases">
        <title>Freshwater and sediment microbial communities from various areas in North America, analyzing microbe dynamics in response to fracking.</title>
        <authorList>
            <person name="Lamendella R."/>
        </authorList>
    </citation>
    <scope>NUCLEOTIDE SEQUENCE [LARGE SCALE GENOMIC DNA]</scope>
    <source>
        <strain evidence="1 2">NG-13</strain>
    </source>
</reference>